<organism evidence="2 3">
    <name type="scientific">Candidatus Segetimicrobium genomatis</name>
    <dbReference type="NCBI Taxonomy" id="2569760"/>
    <lineage>
        <taxon>Bacteria</taxon>
        <taxon>Bacillati</taxon>
        <taxon>Candidatus Sysuimicrobiota</taxon>
        <taxon>Candidatus Sysuimicrobiia</taxon>
        <taxon>Candidatus Sysuimicrobiales</taxon>
        <taxon>Candidatus Segetimicrobiaceae</taxon>
        <taxon>Candidatus Segetimicrobium</taxon>
    </lineage>
</organism>
<dbReference type="SUPFAM" id="SSF53187">
    <property type="entry name" value="Zn-dependent exopeptidases"/>
    <property type="match status" value="1"/>
</dbReference>
<feature type="domain" description="Peptidase M28" evidence="1">
    <location>
        <begin position="232"/>
        <end position="426"/>
    </location>
</feature>
<dbReference type="InterPro" id="IPR039373">
    <property type="entry name" value="Peptidase_M28B"/>
</dbReference>
<dbReference type="PANTHER" id="PTHR10404">
    <property type="entry name" value="N-ACETYLATED-ALPHA-LINKED ACIDIC DIPEPTIDASE"/>
    <property type="match status" value="1"/>
</dbReference>
<evidence type="ECO:0000259" key="1">
    <source>
        <dbReference type="Pfam" id="PF04389"/>
    </source>
</evidence>
<gene>
    <name evidence="2" type="ORF">E6H05_05935</name>
</gene>
<dbReference type="Gene3D" id="3.50.30.30">
    <property type="match status" value="1"/>
</dbReference>
<dbReference type="GO" id="GO:0004180">
    <property type="term" value="F:carboxypeptidase activity"/>
    <property type="evidence" value="ECO:0007669"/>
    <property type="project" value="TreeGrafter"/>
</dbReference>
<sequence length="591" mass="65154">MSWTATWKDPHEQAVTAAVTLDAPWALVERFDTLVRDSGGKAERRGIEYIIKQLAKWGVPHTLHEPELLISVPRRARLEVLAPAPRALTAKTPSMSLSMDGHYQRGNLVYVPTGQAGAITAIFARIELQADVADRVALTEGYPSPGKVAALQERGARAAIFISPGERIHEGICTTIWGSPDLDSIGRKPKIPVLAVNKSEGNWLRDLAQSGAVKVRYSTKLDEGWRPIPVLVAEIRGTVEPEKFVLLHGHIDSWHQGIGDNATGDATLLETARVLWQHRQHLRRSVRIAWWSGHSHGRYAGSTWFADTFAMDIDENCVLHINCDSPGCRWATVFEDVFWMSEAEGVARAVIRDVTGQDSSGGRPLRAGDKSFSNIGVSTFYMLSSTMPKDLVKEKNYYPVGGCGGNIAWHTEDDTLEIADRDHLLRDIRVYAAAVLRAANSPIYPLDFAAVATEFEQTLRRYQEAAGSQFDLGEAIEDARALGQDAARFYDRIAGLASAPVDDPRVRRANEVQRRLARILVPINYSRAGRFRHDPAVDVPPLPDLEPAAKLASLEPGSEAHRVTVIHLTRGRNRVRSALRAARQVLAEAGA</sequence>
<dbReference type="Pfam" id="PF04389">
    <property type="entry name" value="Peptidase_M28"/>
    <property type="match status" value="1"/>
</dbReference>
<evidence type="ECO:0000313" key="3">
    <source>
        <dbReference type="Proteomes" id="UP000318834"/>
    </source>
</evidence>
<dbReference type="InterPro" id="IPR007484">
    <property type="entry name" value="Peptidase_M28"/>
</dbReference>
<dbReference type="SUPFAM" id="SSF52025">
    <property type="entry name" value="PA domain"/>
    <property type="match status" value="1"/>
</dbReference>
<dbReference type="AlphaFoldDB" id="A0A537IWR5"/>
<comment type="caution">
    <text evidence="2">The sequence shown here is derived from an EMBL/GenBank/DDBJ whole genome shotgun (WGS) entry which is preliminary data.</text>
</comment>
<dbReference type="EMBL" id="VBAP01000040">
    <property type="protein sequence ID" value="TMI75759.1"/>
    <property type="molecule type" value="Genomic_DNA"/>
</dbReference>
<dbReference type="PANTHER" id="PTHR10404:SF46">
    <property type="entry name" value="VACUOLAR PROTEIN SORTING-ASSOCIATED PROTEIN 70"/>
    <property type="match status" value="1"/>
</dbReference>
<name>A0A537IWR5_9BACT</name>
<dbReference type="Proteomes" id="UP000318834">
    <property type="component" value="Unassembled WGS sequence"/>
</dbReference>
<dbReference type="InterPro" id="IPR046450">
    <property type="entry name" value="PA_dom_sf"/>
</dbReference>
<evidence type="ECO:0000313" key="2">
    <source>
        <dbReference type="EMBL" id="TMI75759.1"/>
    </source>
</evidence>
<reference evidence="2 3" key="1">
    <citation type="journal article" date="2019" name="Nat. Microbiol.">
        <title>Mediterranean grassland soil C-N compound turnover is dependent on rainfall and depth, and is mediated by genomically divergent microorganisms.</title>
        <authorList>
            <person name="Diamond S."/>
            <person name="Andeer P.F."/>
            <person name="Li Z."/>
            <person name="Crits-Christoph A."/>
            <person name="Burstein D."/>
            <person name="Anantharaman K."/>
            <person name="Lane K.R."/>
            <person name="Thomas B.C."/>
            <person name="Pan C."/>
            <person name="Northen T.R."/>
            <person name="Banfield J.F."/>
        </authorList>
    </citation>
    <scope>NUCLEOTIDE SEQUENCE [LARGE SCALE GENOMIC DNA]</scope>
    <source>
        <strain evidence="2">NP_8</strain>
    </source>
</reference>
<proteinExistence type="predicted"/>
<dbReference type="Gene3D" id="3.40.630.10">
    <property type="entry name" value="Zn peptidases"/>
    <property type="match status" value="1"/>
</dbReference>
<accession>A0A537IWR5</accession>
<protein>
    <submittedName>
        <fullName evidence="2">M28 family peptidase</fullName>
    </submittedName>
</protein>